<keyword evidence="3" id="KW-0614">Plasmid</keyword>
<feature type="region of interest" description="Disordered" evidence="1">
    <location>
        <begin position="684"/>
        <end position="704"/>
    </location>
</feature>
<geneLocation type="plasmid" evidence="3">
    <name>pJD12</name>
</geneLocation>
<name>A0A0F6YRB4_9MICC</name>
<dbReference type="GO" id="GO:0016787">
    <property type="term" value="F:hydrolase activity"/>
    <property type="evidence" value="ECO:0007669"/>
    <property type="project" value="InterPro"/>
</dbReference>
<evidence type="ECO:0000259" key="2">
    <source>
        <dbReference type="Pfam" id="PF04851"/>
    </source>
</evidence>
<proteinExistence type="predicted"/>
<dbReference type="REBASE" id="111538">
    <property type="entry name" value="MspD12ORF180P"/>
</dbReference>
<evidence type="ECO:0000256" key="1">
    <source>
        <dbReference type="SAM" id="MobiDB-lite"/>
    </source>
</evidence>
<dbReference type="Gene3D" id="3.40.50.300">
    <property type="entry name" value="P-loop containing nucleotide triphosphate hydrolases"/>
    <property type="match status" value="2"/>
</dbReference>
<dbReference type="InterPro" id="IPR027417">
    <property type="entry name" value="P-loop_NTPase"/>
</dbReference>
<dbReference type="GO" id="GO:0005524">
    <property type="term" value="F:ATP binding"/>
    <property type="evidence" value="ECO:0007669"/>
    <property type="project" value="InterPro"/>
</dbReference>
<reference evidence="3" key="1">
    <citation type="journal article" date="2015" name="Genome Announc.">
        <title>Complete Genome Sequence of the Linear Plasmid pJD12 Hosted by Micrococcus sp. D12, Isolated from a High-Altitude Volcanic Lake in Argentina.</title>
        <authorList>
            <person name="Dib J.R."/>
            <person name="Angelov A."/>
            <person name="Liebl W."/>
            <person name="Dobber J."/>
            <person name="Voget S."/>
            <person name="Schuldes J."/>
            <person name="Gorriti M."/>
            <person name="Farias M.E."/>
            <person name="Meinhardt F."/>
            <person name="Daniel R."/>
        </authorList>
    </citation>
    <scope>NUCLEOTIDE SEQUENCE</scope>
    <source>
        <strain evidence="3">MG-2010-D12</strain>
        <plasmid evidence="3">pJD12</plasmid>
    </source>
</reference>
<protein>
    <submittedName>
        <fullName evidence="3">Type III restriction enzyme, res subunit</fullName>
    </submittedName>
</protein>
<dbReference type="EMBL" id="KR152226">
    <property type="protein sequence ID" value="AKF15795.1"/>
    <property type="molecule type" value="Genomic_DNA"/>
</dbReference>
<dbReference type="Pfam" id="PF04851">
    <property type="entry name" value="ResIII"/>
    <property type="match status" value="1"/>
</dbReference>
<accession>A0A0F6YRB4</accession>
<gene>
    <name evidence="3" type="ORF">pJD12_190</name>
</gene>
<dbReference type="RefSeq" id="WP_173233022.1">
    <property type="nucleotide sequence ID" value="NZ_KR152226.1"/>
</dbReference>
<feature type="compositionally biased region" description="Basic and acidic residues" evidence="1">
    <location>
        <begin position="693"/>
        <end position="704"/>
    </location>
</feature>
<dbReference type="SUPFAM" id="SSF52540">
    <property type="entry name" value="P-loop containing nucleoside triphosphate hydrolases"/>
    <property type="match status" value="1"/>
</dbReference>
<dbReference type="InterPro" id="IPR006935">
    <property type="entry name" value="Helicase/UvrB_N"/>
</dbReference>
<sequence>MRYTLKDYQAQAVEQVLNRLHRARKNYQDDGVLSQFSLAAATGAGKTVMAAAIIEALFFGSDQYTEDIAPDPGATVLWFSDDPDLNDQSRARIHAASSELDGRLRTVENSFAETTFAAGQVYFLNAQKLREGARLVRGAQDPTNAATPVMTAPDMAQRTIYDVIANTVATPGRTLYFILDEAHRGMKTTKKNDQERATIVQRLINGTALAPAMPIVLGISATVERFTQAMAHATDRDALSPVQVDPALVQASGLLKDDVVLTIPEEAGAFDTTLLREAVARTKASTRAWAAYAAEQGEPNPVVPLLVVQVADKPSDEHLSRILDVIHQEWPELRPQDIAHVFGTHTDRHLPGQIVNYIAPQRVQETTHIRVLLAMEAISTGWDCPRAEVLMSFRTYKDATYVHQLLGRMVRTPLARRIPGNEVLNSIDCFLPHFDKTTSTAIAQTLMRGQSDMDDTTSDPGKQAARRVLFDPVTLTPNPAVAEEVWAVFDALPSMNIPQGATKPLKRLDILANALSHDELLPGAVKTAKQSMCKLLDGCRVQYSEQIAAARQDVLTLSAQRLTGRLGTAKLSTTSLELLADDRAIEEAAAAAARTLTGWIAGAYIDHIVPEDEEELDLREGDIIIASLARTPEVLADLEAKADKLVQDWLSQHRVQINGLSDERQAVYDRVREMARQPERVDLTRPKLAQADQQERLPDGSERPLETRTLHLMAAEDGTAPVDLNTWERQVLDSEAAEPSFRGWYRNPSRTSKQSLAIPYQDGTGQWQALRPDFVFFHANQDGTIRADIVDPHGTHLADALPKLRGLAEYAQTHGDAFGRIEAVAEIEGQLRVLDMKNDVVQAGVHAAQDAQSLYKAAPAY</sequence>
<organism evidence="3">
    <name type="scientific">Micrococcus sp. MG-2010-D12</name>
    <dbReference type="NCBI Taxonomy" id="936902"/>
    <lineage>
        <taxon>Bacteria</taxon>
        <taxon>Bacillati</taxon>
        <taxon>Actinomycetota</taxon>
        <taxon>Actinomycetes</taxon>
        <taxon>Micrococcales</taxon>
        <taxon>Micrococcaceae</taxon>
        <taxon>Micrococcus</taxon>
    </lineage>
</organism>
<feature type="domain" description="Helicase/UvrB N-terminal" evidence="2">
    <location>
        <begin position="3"/>
        <end position="225"/>
    </location>
</feature>
<dbReference type="GO" id="GO:0003677">
    <property type="term" value="F:DNA binding"/>
    <property type="evidence" value="ECO:0007669"/>
    <property type="project" value="InterPro"/>
</dbReference>
<evidence type="ECO:0000313" key="3">
    <source>
        <dbReference type="EMBL" id="AKF15795.1"/>
    </source>
</evidence>
<dbReference type="AlphaFoldDB" id="A0A0F6YRB4"/>